<dbReference type="Proteomes" id="UP000799755">
    <property type="component" value="Unassembled WGS sequence"/>
</dbReference>
<evidence type="ECO:0000313" key="1">
    <source>
        <dbReference type="EMBL" id="KAF2464785.1"/>
    </source>
</evidence>
<accession>A0ACB6QE58</accession>
<feature type="non-terminal residue" evidence="1">
    <location>
        <position position="1"/>
    </location>
</feature>
<protein>
    <submittedName>
        <fullName evidence="1">Uncharacterized protein</fullName>
    </submittedName>
</protein>
<proteinExistence type="predicted"/>
<comment type="caution">
    <text evidence="1">The sequence shown here is derived from an EMBL/GenBank/DDBJ whole genome shotgun (WGS) entry which is preliminary data.</text>
</comment>
<name>A0ACB6QE58_9PLEO</name>
<gene>
    <name evidence="1" type="ORF">BDR25DRAFT_380694</name>
</gene>
<organism evidence="1 2">
    <name type="scientific">Lindgomyces ingoldianus</name>
    <dbReference type="NCBI Taxonomy" id="673940"/>
    <lineage>
        <taxon>Eukaryota</taxon>
        <taxon>Fungi</taxon>
        <taxon>Dikarya</taxon>
        <taxon>Ascomycota</taxon>
        <taxon>Pezizomycotina</taxon>
        <taxon>Dothideomycetes</taxon>
        <taxon>Pleosporomycetidae</taxon>
        <taxon>Pleosporales</taxon>
        <taxon>Lindgomycetaceae</taxon>
        <taxon>Lindgomyces</taxon>
    </lineage>
</organism>
<evidence type="ECO:0000313" key="2">
    <source>
        <dbReference type="Proteomes" id="UP000799755"/>
    </source>
</evidence>
<sequence>IEPIPELQSSDSDFTLIGLINRLAYRTPVEDPWFNAQNLTTWEIPSPTDFFTATNVMSFMGCQERYQFCTAGESYCSPFTGIYGIDPANSTGLNPTQLALFKLLWKVGWTIQLNFQLLFAGRENLLANDYLWNDSPDFRLSASLPSDHWQREVANWMNTSLAAIQRQIYTYARPTEFDVGPGIPTLKFIDEPDDEHMKLLCHKIKARSQSHQSFNVQSLFIVLTVTLTIMALNLSLPTIMSYFQKRTGKGLRKRLEWIETGAFQLQRIAAEGRGIGPWNGREDDVPTLVEYGHLFNLTNLGLRGKWSRVGSYEVVGRGVNNDEGEEVGMDRLESVASSLRVIGMDTNSSQVRLLDP</sequence>
<reference evidence="1" key="1">
    <citation type="journal article" date="2020" name="Stud. Mycol.">
        <title>101 Dothideomycetes genomes: a test case for predicting lifestyles and emergence of pathogens.</title>
        <authorList>
            <person name="Haridas S."/>
            <person name="Albert R."/>
            <person name="Binder M."/>
            <person name="Bloem J."/>
            <person name="Labutti K."/>
            <person name="Salamov A."/>
            <person name="Andreopoulos B."/>
            <person name="Baker S."/>
            <person name="Barry K."/>
            <person name="Bills G."/>
            <person name="Bluhm B."/>
            <person name="Cannon C."/>
            <person name="Castanera R."/>
            <person name="Culley D."/>
            <person name="Daum C."/>
            <person name="Ezra D."/>
            <person name="Gonzalez J."/>
            <person name="Henrissat B."/>
            <person name="Kuo A."/>
            <person name="Liang C."/>
            <person name="Lipzen A."/>
            <person name="Lutzoni F."/>
            <person name="Magnuson J."/>
            <person name="Mondo S."/>
            <person name="Nolan M."/>
            <person name="Ohm R."/>
            <person name="Pangilinan J."/>
            <person name="Park H.-J."/>
            <person name="Ramirez L."/>
            <person name="Alfaro M."/>
            <person name="Sun H."/>
            <person name="Tritt A."/>
            <person name="Yoshinaga Y."/>
            <person name="Zwiers L.-H."/>
            <person name="Turgeon B."/>
            <person name="Goodwin S."/>
            <person name="Spatafora J."/>
            <person name="Crous P."/>
            <person name="Grigoriev I."/>
        </authorList>
    </citation>
    <scope>NUCLEOTIDE SEQUENCE</scope>
    <source>
        <strain evidence="1">ATCC 200398</strain>
    </source>
</reference>
<keyword evidence="2" id="KW-1185">Reference proteome</keyword>
<dbReference type="EMBL" id="MU003534">
    <property type="protein sequence ID" value="KAF2464785.1"/>
    <property type="molecule type" value="Genomic_DNA"/>
</dbReference>